<evidence type="ECO:0000313" key="2">
    <source>
        <dbReference type="EMBL" id="QDV56717.1"/>
    </source>
</evidence>
<organism evidence="2 3">
    <name type="scientific">Rosistilla oblonga</name>
    <dbReference type="NCBI Taxonomy" id="2527990"/>
    <lineage>
        <taxon>Bacteria</taxon>
        <taxon>Pseudomonadati</taxon>
        <taxon>Planctomycetota</taxon>
        <taxon>Planctomycetia</taxon>
        <taxon>Pirellulales</taxon>
        <taxon>Pirellulaceae</taxon>
        <taxon>Rosistilla</taxon>
    </lineage>
</organism>
<dbReference type="Proteomes" id="UP000316770">
    <property type="component" value="Chromosome"/>
</dbReference>
<accession>A0A518IUG2</accession>
<evidence type="ECO:0000313" key="3">
    <source>
        <dbReference type="Proteomes" id="UP000316770"/>
    </source>
</evidence>
<name>A0A518IUG2_9BACT</name>
<dbReference type="EMBL" id="CP036318">
    <property type="protein sequence ID" value="QDV56717.1"/>
    <property type="molecule type" value="Genomic_DNA"/>
</dbReference>
<evidence type="ECO:0000256" key="1">
    <source>
        <dbReference type="SAM" id="MobiDB-lite"/>
    </source>
</evidence>
<sequence>MAVGTFGAWLGLAGRSSSNLPSPGQRPGNGDRSIRSVGPTARQFAQFGSIGEQIAGPLALAVPGRDVFPGRWPGLGKSPGLRPGTCIGCEHVTVVIYTPSPAGIADGSRRSPRRGVPPEHDAHTRAAAPEGSADRCEPPFGDGVRFRESVTGGIRYAQTTGYLLGPLRGPLASGTLRKLRSSLDHSFAQRRRYLSGSLLQQDFSGNAQLVD</sequence>
<proteinExistence type="predicted"/>
<reference evidence="2 3" key="1">
    <citation type="submission" date="2019-02" db="EMBL/GenBank/DDBJ databases">
        <title>Deep-cultivation of Planctomycetes and their phenomic and genomic characterization uncovers novel biology.</title>
        <authorList>
            <person name="Wiegand S."/>
            <person name="Jogler M."/>
            <person name="Boedeker C."/>
            <person name="Pinto D."/>
            <person name="Vollmers J."/>
            <person name="Rivas-Marin E."/>
            <person name="Kohn T."/>
            <person name="Peeters S.H."/>
            <person name="Heuer A."/>
            <person name="Rast P."/>
            <person name="Oberbeckmann S."/>
            <person name="Bunk B."/>
            <person name="Jeske O."/>
            <person name="Meyerdierks A."/>
            <person name="Storesund J.E."/>
            <person name="Kallscheuer N."/>
            <person name="Luecker S."/>
            <person name="Lage O.M."/>
            <person name="Pohl T."/>
            <person name="Merkel B.J."/>
            <person name="Hornburger P."/>
            <person name="Mueller R.-W."/>
            <person name="Bruemmer F."/>
            <person name="Labrenz M."/>
            <person name="Spormann A.M."/>
            <person name="Op den Camp H."/>
            <person name="Overmann J."/>
            <person name="Amann R."/>
            <person name="Jetten M.S.M."/>
            <person name="Mascher T."/>
            <person name="Medema M.H."/>
            <person name="Devos D.P."/>
            <person name="Kaster A.-K."/>
            <person name="Ovreas L."/>
            <person name="Rohde M."/>
            <person name="Galperin M.Y."/>
            <person name="Jogler C."/>
        </authorList>
    </citation>
    <scope>NUCLEOTIDE SEQUENCE [LARGE SCALE GENOMIC DNA]</scope>
    <source>
        <strain evidence="2 3">Mal33</strain>
    </source>
</reference>
<dbReference type="AlphaFoldDB" id="A0A518IUG2"/>
<gene>
    <name evidence="2" type="ORF">Mal33_27150</name>
</gene>
<protein>
    <submittedName>
        <fullName evidence="2">Uncharacterized protein</fullName>
    </submittedName>
</protein>
<feature type="region of interest" description="Disordered" evidence="1">
    <location>
        <begin position="16"/>
        <end position="36"/>
    </location>
</feature>
<feature type="region of interest" description="Disordered" evidence="1">
    <location>
        <begin position="101"/>
        <end position="142"/>
    </location>
</feature>
<keyword evidence="3" id="KW-1185">Reference proteome</keyword>